<gene>
    <name evidence="1" type="ORF">SAMN04487995_2582</name>
</gene>
<sequence>MARRGDVRPFDQGYDISGLCRLLKISSFKVNEFLSVLFSSINFTSISEGRLLANISKIRETLFLVFQLFIVELFGVSLNSNLICKIWAEQLKQQLEKERL</sequence>
<evidence type="ECO:0000313" key="1">
    <source>
        <dbReference type="EMBL" id="SEI92630.1"/>
    </source>
</evidence>
<protein>
    <submittedName>
        <fullName evidence="1">Uncharacterized protein</fullName>
    </submittedName>
</protein>
<proteinExistence type="predicted"/>
<reference evidence="1 2" key="1">
    <citation type="submission" date="2016-10" db="EMBL/GenBank/DDBJ databases">
        <authorList>
            <person name="de Groot N.N."/>
        </authorList>
    </citation>
    <scope>NUCLEOTIDE SEQUENCE [LARGE SCALE GENOMIC DNA]</scope>
    <source>
        <strain evidence="1 2">DSM 19938</strain>
    </source>
</reference>
<evidence type="ECO:0000313" key="2">
    <source>
        <dbReference type="Proteomes" id="UP000199532"/>
    </source>
</evidence>
<keyword evidence="2" id="KW-1185">Reference proteome</keyword>
<name>A0A1H6UWC0_9BACT</name>
<dbReference type="STRING" id="408657.SAMN04487995_2582"/>
<dbReference type="Proteomes" id="UP000199532">
    <property type="component" value="Unassembled WGS sequence"/>
</dbReference>
<organism evidence="1 2">
    <name type="scientific">Dyadobacter koreensis</name>
    <dbReference type="NCBI Taxonomy" id="408657"/>
    <lineage>
        <taxon>Bacteria</taxon>
        <taxon>Pseudomonadati</taxon>
        <taxon>Bacteroidota</taxon>
        <taxon>Cytophagia</taxon>
        <taxon>Cytophagales</taxon>
        <taxon>Spirosomataceae</taxon>
        <taxon>Dyadobacter</taxon>
    </lineage>
</organism>
<dbReference type="EMBL" id="FNXY01000004">
    <property type="protein sequence ID" value="SEI92630.1"/>
    <property type="molecule type" value="Genomic_DNA"/>
</dbReference>
<accession>A0A1H6UWC0</accession>
<dbReference type="AlphaFoldDB" id="A0A1H6UWC0"/>